<feature type="region of interest" description="Disordered" evidence="1">
    <location>
        <begin position="1"/>
        <end position="33"/>
    </location>
</feature>
<proteinExistence type="predicted"/>
<evidence type="ECO:0000256" key="1">
    <source>
        <dbReference type="SAM" id="MobiDB-lite"/>
    </source>
</evidence>
<gene>
    <name evidence="3" type="ORF">GCM10011505_02300</name>
</gene>
<organism evidence="3 4">
    <name type="scientific">Tistrella bauzanensis</name>
    <dbReference type="NCBI Taxonomy" id="657419"/>
    <lineage>
        <taxon>Bacteria</taxon>
        <taxon>Pseudomonadati</taxon>
        <taxon>Pseudomonadota</taxon>
        <taxon>Alphaproteobacteria</taxon>
        <taxon>Geminicoccales</taxon>
        <taxon>Geminicoccaceae</taxon>
        <taxon>Tistrella</taxon>
    </lineage>
</organism>
<accession>A0ABQ1I812</accession>
<reference evidence="4" key="1">
    <citation type="journal article" date="2019" name="Int. J. Syst. Evol. Microbiol.">
        <title>The Global Catalogue of Microorganisms (GCM) 10K type strain sequencing project: providing services to taxonomists for standard genome sequencing and annotation.</title>
        <authorList>
            <consortium name="The Broad Institute Genomics Platform"/>
            <consortium name="The Broad Institute Genome Sequencing Center for Infectious Disease"/>
            <person name="Wu L."/>
            <person name="Ma J."/>
        </authorList>
    </citation>
    <scope>NUCLEOTIDE SEQUENCE [LARGE SCALE GENOMIC DNA]</scope>
    <source>
        <strain evidence="4">CGMCC 1.10188</strain>
    </source>
</reference>
<feature type="transmembrane region" description="Helical" evidence="2">
    <location>
        <begin position="40"/>
        <end position="60"/>
    </location>
</feature>
<protein>
    <submittedName>
        <fullName evidence="3">Uncharacterized protein</fullName>
    </submittedName>
</protein>
<evidence type="ECO:0000313" key="4">
    <source>
        <dbReference type="Proteomes" id="UP000603352"/>
    </source>
</evidence>
<keyword evidence="2" id="KW-1133">Transmembrane helix</keyword>
<dbReference type="Proteomes" id="UP000603352">
    <property type="component" value="Unassembled WGS sequence"/>
</dbReference>
<evidence type="ECO:0000313" key="3">
    <source>
        <dbReference type="EMBL" id="GGB24566.1"/>
    </source>
</evidence>
<keyword evidence="2" id="KW-0812">Transmembrane</keyword>
<keyword evidence="2" id="KW-0472">Membrane</keyword>
<dbReference type="EMBL" id="BMDZ01000002">
    <property type="protein sequence ID" value="GGB24566.1"/>
    <property type="molecule type" value="Genomic_DNA"/>
</dbReference>
<comment type="caution">
    <text evidence="3">The sequence shown here is derived from an EMBL/GenBank/DDBJ whole genome shotgun (WGS) entry which is preliminary data.</text>
</comment>
<sequence>MSAQPSHVAAISRRTDMSPAVEGSPRADGAPADDAPAPAWLPYAVAGALGLVLAVALYGWGRYAALISMDWVTMLCG</sequence>
<name>A0ABQ1I812_9PROT</name>
<keyword evidence="4" id="KW-1185">Reference proteome</keyword>
<evidence type="ECO:0000256" key="2">
    <source>
        <dbReference type="SAM" id="Phobius"/>
    </source>
</evidence>